<keyword evidence="10" id="KW-0472">Membrane</keyword>
<dbReference type="Gene3D" id="1.10.2000.10">
    <property type="entry name" value="Frizzled cysteine-rich domain"/>
    <property type="match status" value="1"/>
</dbReference>
<keyword evidence="10" id="KW-1133">Transmembrane helix</keyword>
<dbReference type="Pfam" id="PF01392">
    <property type="entry name" value="Fz"/>
    <property type="match status" value="1"/>
</dbReference>
<dbReference type="PROSITE" id="PS50038">
    <property type="entry name" value="FZ"/>
    <property type="match status" value="1"/>
</dbReference>
<feature type="region of interest" description="Disordered" evidence="9">
    <location>
        <begin position="35"/>
        <end position="56"/>
    </location>
</feature>
<dbReference type="InterPro" id="IPR023415">
    <property type="entry name" value="LDLR_class-A_CS"/>
</dbReference>
<dbReference type="SMART" id="SM00063">
    <property type="entry name" value="FRI"/>
    <property type="match status" value="1"/>
</dbReference>
<feature type="disulfide bond" evidence="8">
    <location>
        <begin position="478"/>
        <end position="496"/>
    </location>
</feature>
<dbReference type="PRINTS" id="PR00261">
    <property type="entry name" value="LDLRECEPTOR"/>
</dbReference>
<evidence type="ECO:0000256" key="5">
    <source>
        <dbReference type="ARBA" id="ARBA00023157"/>
    </source>
</evidence>
<feature type="disulfide bond" evidence="8">
    <location>
        <begin position="310"/>
        <end position="322"/>
    </location>
</feature>
<comment type="caution">
    <text evidence="7">Lacks conserved residue(s) required for the propagation of feature annotation.</text>
</comment>
<dbReference type="InterPro" id="IPR036055">
    <property type="entry name" value="LDL_receptor-like_sf"/>
</dbReference>
<dbReference type="PROSITE" id="PS01209">
    <property type="entry name" value="LDLRA_1"/>
    <property type="match status" value="1"/>
</dbReference>
<dbReference type="InterPro" id="IPR035914">
    <property type="entry name" value="Sperma_CUB_dom_sf"/>
</dbReference>
<evidence type="ECO:0000256" key="8">
    <source>
        <dbReference type="PROSITE-ProRule" id="PRU00124"/>
    </source>
</evidence>
<evidence type="ECO:0000256" key="10">
    <source>
        <dbReference type="SAM" id="Phobius"/>
    </source>
</evidence>
<keyword evidence="3" id="KW-0677">Repeat</keyword>
<keyword evidence="4" id="KW-0735">Signal-anchor</keyword>
<evidence type="ECO:0000256" key="2">
    <source>
        <dbReference type="ARBA" id="ARBA00022729"/>
    </source>
</evidence>
<evidence type="ECO:0000256" key="6">
    <source>
        <dbReference type="ARBA" id="ARBA00023180"/>
    </source>
</evidence>
<evidence type="ECO:0000259" key="11">
    <source>
        <dbReference type="PROSITE" id="PS01180"/>
    </source>
</evidence>
<comment type="subcellular location">
    <subcellularLocation>
        <location evidence="1">Cell membrane</location>
        <topology evidence="1">Single-pass type II membrane protein</topology>
    </subcellularLocation>
</comment>
<feature type="disulfide bond" evidence="8">
    <location>
        <begin position="329"/>
        <end position="344"/>
    </location>
</feature>
<dbReference type="InterPro" id="IPR036790">
    <property type="entry name" value="Frizzled_dom_sf"/>
</dbReference>
<evidence type="ECO:0000259" key="12">
    <source>
        <dbReference type="PROSITE" id="PS50038"/>
    </source>
</evidence>
<dbReference type="InterPro" id="IPR000859">
    <property type="entry name" value="CUB_dom"/>
</dbReference>
<dbReference type="PROSITE" id="PS01180">
    <property type="entry name" value="CUB"/>
    <property type="match status" value="2"/>
</dbReference>
<dbReference type="Gene3D" id="4.10.400.10">
    <property type="entry name" value="Low-density Lipoprotein Receptor"/>
    <property type="match status" value="2"/>
</dbReference>
<keyword evidence="2" id="KW-0732">Signal</keyword>
<feature type="domain" description="FZ" evidence="12">
    <location>
        <begin position="512"/>
        <end position="630"/>
    </location>
</feature>
<dbReference type="FunFam" id="2.60.120.290:FF:000005">
    <property type="entry name" value="Procollagen C-endopeptidase enhancer 1"/>
    <property type="match status" value="1"/>
</dbReference>
<dbReference type="GO" id="GO:0005886">
    <property type="term" value="C:plasma membrane"/>
    <property type="evidence" value="ECO:0007669"/>
    <property type="project" value="UniProtKB-SubCell"/>
</dbReference>
<evidence type="ECO:0000256" key="7">
    <source>
        <dbReference type="PROSITE-ProRule" id="PRU00090"/>
    </source>
</evidence>
<evidence type="ECO:0000256" key="1">
    <source>
        <dbReference type="ARBA" id="ARBA00004401"/>
    </source>
</evidence>
<feature type="disulfide bond" evidence="8">
    <location>
        <begin position="317"/>
        <end position="335"/>
    </location>
</feature>
<organism evidence="13 14">
    <name type="scientific">Acipenser oxyrinchus oxyrinchus</name>
    <dbReference type="NCBI Taxonomy" id="40147"/>
    <lineage>
        <taxon>Eukaryota</taxon>
        <taxon>Metazoa</taxon>
        <taxon>Chordata</taxon>
        <taxon>Craniata</taxon>
        <taxon>Vertebrata</taxon>
        <taxon>Euteleostomi</taxon>
        <taxon>Actinopterygii</taxon>
        <taxon>Chondrostei</taxon>
        <taxon>Acipenseriformes</taxon>
        <taxon>Acipenseridae</taxon>
        <taxon>Acipenser</taxon>
    </lineage>
</organism>
<evidence type="ECO:0000256" key="9">
    <source>
        <dbReference type="SAM" id="MobiDB-lite"/>
    </source>
</evidence>
<reference evidence="13" key="1">
    <citation type="submission" date="2022-02" db="EMBL/GenBank/DDBJ databases">
        <title>Atlantic sturgeon de novo genome assembly.</title>
        <authorList>
            <person name="Stock M."/>
            <person name="Klopp C."/>
            <person name="Guiguen Y."/>
            <person name="Cabau C."/>
            <person name="Parinello H."/>
            <person name="Santidrian Yebra-Pimentel E."/>
            <person name="Kuhl H."/>
            <person name="Dirks R.P."/>
            <person name="Guessner J."/>
            <person name="Wuertz S."/>
            <person name="Du K."/>
            <person name="Schartl M."/>
        </authorList>
    </citation>
    <scope>NUCLEOTIDE SEQUENCE</scope>
    <source>
        <strain evidence="13">STURGEONOMICS-FGT-2020</strain>
        <tissue evidence="13">Whole blood</tissue>
    </source>
</reference>
<dbReference type="InterPro" id="IPR020067">
    <property type="entry name" value="Frizzled_dom"/>
</dbReference>
<name>A0AAD8CMW2_ACIOX</name>
<dbReference type="CDD" id="cd00041">
    <property type="entry name" value="CUB"/>
    <property type="match status" value="2"/>
</dbReference>
<comment type="caution">
    <text evidence="13">The sequence shown here is derived from an EMBL/GenBank/DDBJ whole genome shotgun (WGS) entry which is preliminary data.</text>
</comment>
<feature type="region of interest" description="Disordered" evidence="9">
    <location>
        <begin position="119"/>
        <end position="166"/>
    </location>
</feature>
<dbReference type="AlphaFoldDB" id="A0AAD8CMW2"/>
<dbReference type="SUPFAM" id="SSF63501">
    <property type="entry name" value="Frizzled cysteine-rich domain"/>
    <property type="match status" value="1"/>
</dbReference>
<feature type="disulfide bond" evidence="8">
    <location>
        <begin position="490"/>
        <end position="505"/>
    </location>
</feature>
<sequence length="630" mass="68948">MPGFAAPCLGHPCFTMTDFFEIKVERGSLDSSKTEFCNPAFEPERENEGTKETAEEQKFKTIGLPQREADPAVRSVSPGQCWGLSRGLVLTASVLTLTLAVGLALIVFFIQMKYKQPLVGDTQTPPEKEDSGSPFGTPGGAVIDRWGTTAPASSTDLEEPPGGSTPSPICGGVLQDEEGSFSSPNHPANYPPDARCVWLIQVRPEAVLQLQVTSFSVEGQAPCAFDWLELREEGGENSKDSFLGSETFQRAELMYYPVLSLLVRFCGNVAPPTFNTNTSRMWVTFKSDSSVASSGFTVHYHAIAPTHKSCGREEHFCDGGRCLLTGLLCDGFPDCLDRSDESDCSHKHKECGGSLTEDEGTLLSPNHPKPYPHQQLCLWQVSVSQGHVIELTFHNFSLETQDICDYDFVEVHDSAGTSNPSVMGRYCGTQIPPTLISSRHVMTVLFVADEGMSDSGFYATYKAINATERTCSPAEFLCLNGECQEPEWVCDGWNDCSDGSDEIGCENATFPPFRSSCEPIAVEMCLGLSYNLTSFPNIWLSIPTQSGAASILQHYQVLMELPCYRYLHLLTCSIFVPKCTGDGGVLQPCRSVCQSAEQQCKPSLEVLHVAWPFNCNLLPDSQDPIECVRP</sequence>
<proteinExistence type="predicted"/>
<dbReference type="FunFam" id="4.10.400.10:FF:000034">
    <property type="entry name" value="Low-density lipoprotein receptor-related protein 2"/>
    <property type="match status" value="1"/>
</dbReference>
<keyword evidence="10" id="KW-0812">Transmembrane</keyword>
<dbReference type="PROSITE" id="PS50068">
    <property type="entry name" value="LDLRA_2"/>
    <property type="match status" value="2"/>
</dbReference>
<dbReference type="Pfam" id="PF00057">
    <property type="entry name" value="Ldl_recept_a"/>
    <property type="match status" value="2"/>
</dbReference>
<protein>
    <submittedName>
        <fullName evidence="13">Membrane frizzled-related protein isoform X1</fullName>
    </submittedName>
</protein>
<dbReference type="SMART" id="SM00192">
    <property type="entry name" value="LDLa"/>
    <property type="match status" value="2"/>
</dbReference>
<dbReference type="SMART" id="SM00042">
    <property type="entry name" value="CUB"/>
    <property type="match status" value="2"/>
</dbReference>
<accession>A0AAD8CMW2</accession>
<dbReference type="SUPFAM" id="SSF57424">
    <property type="entry name" value="LDL receptor-like module"/>
    <property type="match status" value="2"/>
</dbReference>
<dbReference type="Gene3D" id="2.60.120.290">
    <property type="entry name" value="Spermadhesin, CUB domain"/>
    <property type="match status" value="2"/>
</dbReference>
<dbReference type="CDD" id="cd00112">
    <property type="entry name" value="LDLa"/>
    <property type="match status" value="2"/>
</dbReference>
<dbReference type="Proteomes" id="UP001230051">
    <property type="component" value="Unassembled WGS sequence"/>
</dbReference>
<feature type="disulfide bond" evidence="8">
    <location>
        <begin position="471"/>
        <end position="483"/>
    </location>
</feature>
<feature type="transmembrane region" description="Helical" evidence="10">
    <location>
        <begin position="88"/>
        <end position="110"/>
    </location>
</feature>
<gene>
    <name evidence="13" type="primary">MFRP</name>
    <name evidence="13" type="ORF">AOXY_G29973</name>
</gene>
<evidence type="ECO:0000256" key="4">
    <source>
        <dbReference type="ARBA" id="ARBA00022968"/>
    </source>
</evidence>
<evidence type="ECO:0000313" key="13">
    <source>
        <dbReference type="EMBL" id="KAK1153455.1"/>
    </source>
</evidence>
<keyword evidence="6" id="KW-0325">Glycoprotein</keyword>
<feature type="domain" description="CUB" evidence="11">
    <location>
        <begin position="170"/>
        <end position="303"/>
    </location>
</feature>
<feature type="compositionally biased region" description="Basic and acidic residues" evidence="9">
    <location>
        <begin position="42"/>
        <end position="56"/>
    </location>
</feature>
<dbReference type="InterPro" id="IPR002172">
    <property type="entry name" value="LDrepeatLR_classA_rpt"/>
</dbReference>
<dbReference type="CDD" id="cd07066">
    <property type="entry name" value="CRD_FZ"/>
    <property type="match status" value="1"/>
</dbReference>
<keyword evidence="5 8" id="KW-1015">Disulfide bond</keyword>
<dbReference type="EMBL" id="JAGXEW010000041">
    <property type="protein sequence ID" value="KAK1153455.1"/>
    <property type="molecule type" value="Genomic_DNA"/>
</dbReference>
<evidence type="ECO:0000313" key="14">
    <source>
        <dbReference type="Proteomes" id="UP001230051"/>
    </source>
</evidence>
<dbReference type="PANTHER" id="PTHR24251:SF30">
    <property type="entry name" value="MEMBRANE FRIZZLED-RELATED PROTEIN"/>
    <property type="match status" value="1"/>
</dbReference>
<dbReference type="Pfam" id="PF00431">
    <property type="entry name" value="CUB"/>
    <property type="match status" value="3"/>
</dbReference>
<evidence type="ECO:0000256" key="3">
    <source>
        <dbReference type="ARBA" id="ARBA00022737"/>
    </source>
</evidence>
<dbReference type="PANTHER" id="PTHR24251">
    <property type="entry name" value="OVOCHYMASE-RELATED"/>
    <property type="match status" value="1"/>
</dbReference>
<dbReference type="SUPFAM" id="SSF49854">
    <property type="entry name" value="Spermadhesin, CUB domain"/>
    <property type="match status" value="2"/>
</dbReference>
<feature type="domain" description="CUB" evidence="11">
    <location>
        <begin position="351"/>
        <end position="464"/>
    </location>
</feature>
<keyword evidence="14" id="KW-1185">Reference proteome</keyword>